<evidence type="ECO:0000256" key="1">
    <source>
        <dbReference type="ARBA" id="ARBA00006484"/>
    </source>
</evidence>
<dbReference type="InterPro" id="IPR020904">
    <property type="entry name" value="Sc_DH/Rdtase_CS"/>
</dbReference>
<dbReference type="SMART" id="SM00822">
    <property type="entry name" value="PKS_KR"/>
    <property type="match status" value="1"/>
</dbReference>
<dbReference type="PRINTS" id="PR00080">
    <property type="entry name" value="SDRFAMILY"/>
</dbReference>
<dbReference type="InterPro" id="IPR036291">
    <property type="entry name" value="NAD(P)-bd_dom_sf"/>
</dbReference>
<dbReference type="PANTHER" id="PTHR48107:SF7">
    <property type="entry name" value="RE15974P"/>
    <property type="match status" value="1"/>
</dbReference>
<organism evidence="5 6">
    <name type="scientific">Pacificispira spongiicola</name>
    <dbReference type="NCBI Taxonomy" id="2729598"/>
    <lineage>
        <taxon>Bacteria</taxon>
        <taxon>Pseudomonadati</taxon>
        <taxon>Pseudomonadota</taxon>
        <taxon>Alphaproteobacteria</taxon>
        <taxon>Rhodospirillales</taxon>
        <taxon>Rhodospirillaceae</taxon>
        <taxon>Pacificispira</taxon>
    </lineage>
</organism>
<dbReference type="PROSITE" id="PS00061">
    <property type="entry name" value="ADH_SHORT"/>
    <property type="match status" value="1"/>
</dbReference>
<evidence type="ECO:0000256" key="3">
    <source>
        <dbReference type="ARBA" id="ARBA00023002"/>
    </source>
</evidence>
<dbReference type="RefSeq" id="WP_169625374.1">
    <property type="nucleotide sequence ID" value="NZ_JABBNT010000003.1"/>
</dbReference>
<dbReference type="SUPFAM" id="SSF51735">
    <property type="entry name" value="NAD(P)-binding Rossmann-fold domains"/>
    <property type="match status" value="1"/>
</dbReference>
<keyword evidence="3" id="KW-0560">Oxidoreductase</keyword>
<dbReference type="PANTHER" id="PTHR48107">
    <property type="entry name" value="NADPH-DEPENDENT ALDEHYDE REDUCTASE-LIKE PROTEIN, CHLOROPLASTIC-RELATED"/>
    <property type="match status" value="1"/>
</dbReference>
<dbReference type="FunFam" id="3.40.50.720:FF:000374">
    <property type="entry name" value="3-oxoacyl-(Acyl-carrier-protein) reductase"/>
    <property type="match status" value="1"/>
</dbReference>
<name>A0A7Y0E0K3_9PROT</name>
<dbReference type="InterPro" id="IPR057326">
    <property type="entry name" value="KR_dom"/>
</dbReference>
<dbReference type="AlphaFoldDB" id="A0A7Y0E0K3"/>
<accession>A0A7Y0E0K3</accession>
<protein>
    <submittedName>
        <fullName evidence="5">SDR family oxidoreductase</fullName>
    </submittedName>
</protein>
<comment type="similarity">
    <text evidence="1">Belongs to the short-chain dehydrogenases/reductases (SDR) family.</text>
</comment>
<proteinExistence type="inferred from homology"/>
<reference evidence="5 6" key="1">
    <citation type="submission" date="2020-04" db="EMBL/GenBank/DDBJ databases">
        <title>Rhodospirillaceae bacterium KN72 isolated from deep sea.</title>
        <authorList>
            <person name="Zhang D.-C."/>
        </authorList>
    </citation>
    <scope>NUCLEOTIDE SEQUENCE [LARGE SCALE GENOMIC DNA]</scope>
    <source>
        <strain evidence="5 6">KN72</strain>
    </source>
</reference>
<dbReference type="CDD" id="cd05362">
    <property type="entry name" value="THN_reductase-like_SDR_c"/>
    <property type="match status" value="1"/>
</dbReference>
<dbReference type="GO" id="GO:0016614">
    <property type="term" value="F:oxidoreductase activity, acting on CH-OH group of donors"/>
    <property type="evidence" value="ECO:0007669"/>
    <property type="project" value="UniProtKB-ARBA"/>
</dbReference>
<evidence type="ECO:0000259" key="4">
    <source>
        <dbReference type="SMART" id="SM00822"/>
    </source>
</evidence>
<dbReference type="Pfam" id="PF13561">
    <property type="entry name" value="adh_short_C2"/>
    <property type="match status" value="1"/>
</dbReference>
<sequence length="246" mass="25665">MTQKHNKTAIVTGASRGIGAEIARHLAADGIAVVVNYANSSTQAAAVVADIEARGGQAVAVQANLLQAEAADSLFDAAKAAFGRVDILVNNAGMMELAPIGQTSDVSFARHVALNLTAPFQLMRKAATQLVDGGRIINLSSSVVGLYQPGYAPYAATKAALEALTHILAKELGPRRITVNAVAPGPVETEFFLDGKSEELVDHIRSMNPFGRLGTPEDIARVVHFLASSDGGWISGQVIRTNGGII</sequence>
<dbReference type="Proteomes" id="UP000539372">
    <property type="component" value="Unassembled WGS sequence"/>
</dbReference>
<dbReference type="EMBL" id="JABBNT010000003">
    <property type="protein sequence ID" value="NMM44996.1"/>
    <property type="molecule type" value="Genomic_DNA"/>
</dbReference>
<evidence type="ECO:0000313" key="5">
    <source>
        <dbReference type="EMBL" id="NMM44996.1"/>
    </source>
</evidence>
<evidence type="ECO:0000256" key="2">
    <source>
        <dbReference type="ARBA" id="ARBA00022857"/>
    </source>
</evidence>
<dbReference type="InterPro" id="IPR002347">
    <property type="entry name" value="SDR_fam"/>
</dbReference>
<dbReference type="PRINTS" id="PR00081">
    <property type="entry name" value="GDHRDH"/>
</dbReference>
<keyword evidence="6" id="KW-1185">Reference proteome</keyword>
<keyword evidence="2" id="KW-0521">NADP</keyword>
<dbReference type="Gene3D" id="3.40.50.720">
    <property type="entry name" value="NAD(P)-binding Rossmann-like Domain"/>
    <property type="match status" value="1"/>
</dbReference>
<evidence type="ECO:0000313" key="6">
    <source>
        <dbReference type="Proteomes" id="UP000539372"/>
    </source>
</evidence>
<comment type="caution">
    <text evidence="5">The sequence shown here is derived from an EMBL/GenBank/DDBJ whole genome shotgun (WGS) entry which is preliminary data.</text>
</comment>
<feature type="domain" description="Ketoreductase" evidence="4">
    <location>
        <begin position="7"/>
        <end position="185"/>
    </location>
</feature>
<gene>
    <name evidence="5" type="ORF">HH303_10945</name>
</gene>